<dbReference type="AlphaFoldDB" id="A0A6A4JI06"/>
<organism evidence="8 9">
    <name type="scientific">Apolygus lucorum</name>
    <name type="common">Small green plant bug</name>
    <name type="synonym">Lygocoris lucorum</name>
    <dbReference type="NCBI Taxonomy" id="248454"/>
    <lineage>
        <taxon>Eukaryota</taxon>
        <taxon>Metazoa</taxon>
        <taxon>Ecdysozoa</taxon>
        <taxon>Arthropoda</taxon>
        <taxon>Hexapoda</taxon>
        <taxon>Insecta</taxon>
        <taxon>Pterygota</taxon>
        <taxon>Neoptera</taxon>
        <taxon>Paraneoptera</taxon>
        <taxon>Hemiptera</taxon>
        <taxon>Heteroptera</taxon>
        <taxon>Panheteroptera</taxon>
        <taxon>Cimicomorpha</taxon>
        <taxon>Miridae</taxon>
        <taxon>Mirini</taxon>
        <taxon>Apolygus</taxon>
    </lineage>
</organism>
<dbReference type="InterPro" id="IPR050645">
    <property type="entry name" value="Histidine_acid_phosphatase"/>
</dbReference>
<dbReference type="InterPro" id="IPR029033">
    <property type="entry name" value="His_PPase_superfam"/>
</dbReference>
<dbReference type="PROSITE" id="PS00616">
    <property type="entry name" value="HIS_ACID_PHOSPHAT_1"/>
    <property type="match status" value="1"/>
</dbReference>
<gene>
    <name evidence="8" type="ORF">GE061_020098</name>
</gene>
<keyword evidence="7" id="KW-0325">Glycoprotein</keyword>
<dbReference type="Pfam" id="PF00328">
    <property type="entry name" value="His_Phos_2"/>
    <property type="match status" value="1"/>
</dbReference>
<dbReference type="CDD" id="cd07061">
    <property type="entry name" value="HP_HAP_like"/>
    <property type="match status" value="1"/>
</dbReference>
<reference evidence="8" key="1">
    <citation type="journal article" date="2021" name="Mol. Ecol. Resour.">
        <title>Apolygus lucorum genome provides insights into omnivorousness and mesophyll feeding.</title>
        <authorList>
            <person name="Liu Y."/>
            <person name="Liu H."/>
            <person name="Wang H."/>
            <person name="Huang T."/>
            <person name="Liu B."/>
            <person name="Yang B."/>
            <person name="Yin L."/>
            <person name="Li B."/>
            <person name="Zhang Y."/>
            <person name="Zhang S."/>
            <person name="Jiang F."/>
            <person name="Zhang X."/>
            <person name="Ren Y."/>
            <person name="Wang B."/>
            <person name="Wang S."/>
            <person name="Lu Y."/>
            <person name="Wu K."/>
            <person name="Fan W."/>
            <person name="Wang G."/>
        </authorList>
    </citation>
    <scope>NUCLEOTIDE SEQUENCE</scope>
    <source>
        <strain evidence="8">12Hb</strain>
    </source>
</reference>
<evidence type="ECO:0000256" key="5">
    <source>
        <dbReference type="ARBA" id="ARBA00022801"/>
    </source>
</evidence>
<evidence type="ECO:0000313" key="9">
    <source>
        <dbReference type="Proteomes" id="UP000466442"/>
    </source>
</evidence>
<dbReference type="Gene3D" id="3.40.50.1240">
    <property type="entry name" value="Phosphoglycerate mutase-like"/>
    <property type="match status" value="1"/>
</dbReference>
<dbReference type="Proteomes" id="UP000466442">
    <property type="component" value="Linkage Group LG9"/>
</dbReference>
<dbReference type="InterPro" id="IPR000560">
    <property type="entry name" value="His_Pase_clade-2"/>
</dbReference>
<dbReference type="PROSITE" id="PS51257">
    <property type="entry name" value="PROKAR_LIPOPROTEIN"/>
    <property type="match status" value="1"/>
</dbReference>
<evidence type="ECO:0000256" key="6">
    <source>
        <dbReference type="ARBA" id="ARBA00023157"/>
    </source>
</evidence>
<dbReference type="OrthoDB" id="258392at2759"/>
<name>A0A6A4JI06_APOLU</name>
<evidence type="ECO:0000256" key="3">
    <source>
        <dbReference type="ARBA" id="ARBA00012646"/>
    </source>
</evidence>
<keyword evidence="9" id="KW-1185">Reference proteome</keyword>
<dbReference type="InterPro" id="IPR033379">
    <property type="entry name" value="Acid_Pase_AS"/>
</dbReference>
<dbReference type="GO" id="GO:0003993">
    <property type="term" value="F:acid phosphatase activity"/>
    <property type="evidence" value="ECO:0007669"/>
    <property type="project" value="UniProtKB-EC"/>
</dbReference>
<evidence type="ECO:0000313" key="8">
    <source>
        <dbReference type="EMBL" id="KAF6205922.1"/>
    </source>
</evidence>
<dbReference type="PANTHER" id="PTHR11567:SF211">
    <property type="entry name" value="PROSTATIC ACID PHOSPHATASE"/>
    <property type="match status" value="1"/>
</dbReference>
<keyword evidence="4" id="KW-0732">Signal</keyword>
<accession>A0A6A4JI06</accession>
<sequence length="408" mass="46914">MEWLRVPFILGMFLVSCLSDDIGGFDLEGIAQDFLDLPEEKAAGVLSKFNKNEGKVSLATLRYVLVVTRHGSRSPTYTYPTDPYPFTDLKFWPNGPGQLTRLGKQQLFRTGLILRHRYNGFLNANYYSNDTEVRSNPYDRDYMSAACLLAALYPPVGFQVWNKKIAWQPIPIWEDRYDIAEIASKEALCPKFYELQTKNLDRLNQESSKYTNLFKYLSKNTKDKINTISRIPLIWDTLQAQQENGYKLPEWTKKVFPDRMRGLEGVAFQAYVYGPDPEQIKLVVGPLLEMILDQLNTKASGKMQPDRKLYINAAHDITLRALLDGMGLHRTFPIDTSAFMVYELHENSAGHIVRTLYYSNSSTHQPQILNLPLCHNPCSLKTFTSVLQKNVPRNWREECQNTTSDESR</sequence>
<comment type="similarity">
    <text evidence="2">Belongs to the histidine acid phosphatase family.</text>
</comment>
<evidence type="ECO:0000256" key="4">
    <source>
        <dbReference type="ARBA" id="ARBA00022729"/>
    </source>
</evidence>
<comment type="catalytic activity">
    <reaction evidence="1">
        <text>a phosphate monoester + H2O = an alcohol + phosphate</text>
        <dbReference type="Rhea" id="RHEA:15017"/>
        <dbReference type="ChEBI" id="CHEBI:15377"/>
        <dbReference type="ChEBI" id="CHEBI:30879"/>
        <dbReference type="ChEBI" id="CHEBI:43474"/>
        <dbReference type="ChEBI" id="CHEBI:67140"/>
        <dbReference type="EC" id="3.1.3.2"/>
    </reaction>
</comment>
<dbReference type="PANTHER" id="PTHR11567">
    <property type="entry name" value="ACID PHOSPHATASE-RELATED"/>
    <property type="match status" value="1"/>
</dbReference>
<dbReference type="EC" id="3.1.3.2" evidence="3"/>
<protein>
    <recommendedName>
        <fullName evidence="3">acid phosphatase</fullName>
        <ecNumber evidence="3">3.1.3.2</ecNumber>
    </recommendedName>
</protein>
<dbReference type="EMBL" id="WIXP02000009">
    <property type="protein sequence ID" value="KAF6205922.1"/>
    <property type="molecule type" value="Genomic_DNA"/>
</dbReference>
<keyword evidence="5" id="KW-0378">Hydrolase</keyword>
<comment type="caution">
    <text evidence="8">The sequence shown here is derived from an EMBL/GenBank/DDBJ whole genome shotgun (WGS) entry which is preliminary data.</text>
</comment>
<evidence type="ECO:0000256" key="2">
    <source>
        <dbReference type="ARBA" id="ARBA00005375"/>
    </source>
</evidence>
<proteinExistence type="inferred from homology"/>
<evidence type="ECO:0000256" key="7">
    <source>
        <dbReference type="ARBA" id="ARBA00023180"/>
    </source>
</evidence>
<dbReference type="SUPFAM" id="SSF53254">
    <property type="entry name" value="Phosphoglycerate mutase-like"/>
    <property type="match status" value="1"/>
</dbReference>
<keyword evidence="6" id="KW-1015">Disulfide bond</keyword>
<evidence type="ECO:0000256" key="1">
    <source>
        <dbReference type="ARBA" id="ARBA00000032"/>
    </source>
</evidence>